<dbReference type="SUPFAM" id="SSF53067">
    <property type="entry name" value="Actin-like ATPase domain"/>
    <property type="match status" value="1"/>
</dbReference>
<dbReference type="Pfam" id="PF00480">
    <property type="entry name" value="ROK"/>
    <property type="match status" value="1"/>
</dbReference>
<proteinExistence type="inferred from homology"/>
<gene>
    <name evidence="3" type="ORF">EM848_02375</name>
    <name evidence="2" type="ORF">EMO90_04355</name>
</gene>
<dbReference type="InterPro" id="IPR000600">
    <property type="entry name" value="ROK"/>
</dbReference>
<protein>
    <submittedName>
        <fullName evidence="3">ROK family protein</fullName>
    </submittedName>
</protein>
<dbReference type="EMBL" id="RZOA01000003">
    <property type="protein sequence ID" value="KAA8824337.1"/>
    <property type="molecule type" value="Genomic_DNA"/>
</dbReference>
<sequence length="311" mass="31839">MNAQTTYAGPWRVGVDIGGTKIEAALVSPAGEIVASERVPARPGNEAVLDDVTALVRSVAGHLGDPKSSIAAVGVGTPGQVDSATGHIAHVVNLGIEELELGALAGERLGVPVHVENDVNAAAVGAARALCGNDTSGTIVCLNFGTGLAAGVVTEGRVVHGFSGAAGEIGHVPVDPNRFPCPCGQRGCLETVCSGASVARLWPRTIDGRPPMPDLIDRARAGEFAAQRVLAMVMHAIADALQMIGQAYDPRLIVLGGGMAKTGDPFVQVIREELHEREADCPFLAGLKLGERLRLAPVDINLGALGAALCA</sequence>
<name>A0A5J5E5A6_9BIFI</name>
<evidence type="ECO:0000313" key="5">
    <source>
        <dbReference type="Proteomes" id="UP000374630"/>
    </source>
</evidence>
<evidence type="ECO:0000256" key="1">
    <source>
        <dbReference type="ARBA" id="ARBA00006479"/>
    </source>
</evidence>
<dbReference type="Proteomes" id="UP000374630">
    <property type="component" value="Unassembled WGS sequence"/>
</dbReference>
<comment type="similarity">
    <text evidence="1">Belongs to the ROK (NagC/XylR) family.</text>
</comment>
<dbReference type="InterPro" id="IPR043129">
    <property type="entry name" value="ATPase_NBD"/>
</dbReference>
<organism evidence="3 4">
    <name type="scientific">Bifidobacterium vespertilionis</name>
    <dbReference type="NCBI Taxonomy" id="2562524"/>
    <lineage>
        <taxon>Bacteria</taxon>
        <taxon>Bacillati</taxon>
        <taxon>Actinomycetota</taxon>
        <taxon>Actinomycetes</taxon>
        <taxon>Bifidobacteriales</taxon>
        <taxon>Bifidobacteriaceae</taxon>
        <taxon>Bifidobacterium</taxon>
    </lineage>
</organism>
<dbReference type="PANTHER" id="PTHR18964">
    <property type="entry name" value="ROK (REPRESSOR, ORF, KINASE) FAMILY"/>
    <property type="match status" value="1"/>
</dbReference>
<evidence type="ECO:0000313" key="2">
    <source>
        <dbReference type="EMBL" id="KAA8821392.1"/>
    </source>
</evidence>
<dbReference type="Proteomes" id="UP000345527">
    <property type="component" value="Unassembled WGS sequence"/>
</dbReference>
<dbReference type="OrthoDB" id="8772678at2"/>
<dbReference type="Gene3D" id="3.30.420.40">
    <property type="match status" value="2"/>
</dbReference>
<dbReference type="RefSeq" id="WP_150353408.1">
    <property type="nucleotide sequence ID" value="NZ_RZNZ01000004.1"/>
</dbReference>
<accession>A0A5J5E5A6</accession>
<dbReference type="EMBL" id="RZNZ01000004">
    <property type="protein sequence ID" value="KAA8821392.1"/>
    <property type="molecule type" value="Genomic_DNA"/>
</dbReference>
<reference evidence="4 5" key="1">
    <citation type="journal article" date="2019" name="Syst. Appl. Microbiol.">
        <title>Characterization of Bifidobacterium species in feaces of the Egyptian fruit bat: Description of B. vespertilionis sp. nov. and B. rousetti sp. nov.</title>
        <authorList>
            <person name="Modesto M."/>
            <person name="Satti M."/>
            <person name="Watanabe K."/>
            <person name="Puglisi E."/>
            <person name="Morelli L."/>
            <person name="Huang C.-H."/>
            <person name="Liou J.-S."/>
            <person name="Miyashita M."/>
            <person name="Tamura T."/>
            <person name="Saito S."/>
            <person name="Mori K."/>
            <person name="Huang L."/>
            <person name="Sciavilla P."/>
            <person name="Sandri C."/>
            <person name="Spiezio C."/>
            <person name="Vitali F."/>
            <person name="Cavalieri D."/>
            <person name="Perpetuini G."/>
            <person name="Tofalo R."/>
            <person name="Bonetti A."/>
            <person name="Arita M."/>
            <person name="Mattarelli P."/>
        </authorList>
    </citation>
    <scope>NUCLEOTIDE SEQUENCE [LARGE SCALE GENOMIC DNA]</scope>
    <source>
        <strain evidence="2 5">RST16</strain>
        <strain evidence="3 4">RST8</strain>
    </source>
</reference>
<dbReference type="PANTHER" id="PTHR18964:SF149">
    <property type="entry name" value="BIFUNCTIONAL UDP-N-ACETYLGLUCOSAMINE 2-EPIMERASE_N-ACETYLMANNOSAMINE KINASE"/>
    <property type="match status" value="1"/>
</dbReference>
<evidence type="ECO:0000313" key="3">
    <source>
        <dbReference type="EMBL" id="KAA8824337.1"/>
    </source>
</evidence>
<comment type="caution">
    <text evidence="3">The sequence shown here is derived from an EMBL/GenBank/DDBJ whole genome shotgun (WGS) entry which is preliminary data.</text>
</comment>
<keyword evidence="5" id="KW-1185">Reference proteome</keyword>
<dbReference type="AlphaFoldDB" id="A0A5J5E5A6"/>
<evidence type="ECO:0000313" key="4">
    <source>
        <dbReference type="Proteomes" id="UP000345527"/>
    </source>
</evidence>